<dbReference type="InterPro" id="IPR001608">
    <property type="entry name" value="Ala_racemase_N"/>
</dbReference>
<name>A0A9D7HJF3_9PROT</name>
<dbReference type="FunFam" id="3.20.20.10:FF:000018">
    <property type="entry name" value="Pyridoxal phosphate homeostasis protein"/>
    <property type="match status" value="1"/>
</dbReference>
<dbReference type="PANTHER" id="PTHR10146:SF14">
    <property type="entry name" value="PYRIDOXAL PHOSPHATE HOMEOSTASIS PROTEIN"/>
    <property type="match status" value="1"/>
</dbReference>
<dbReference type="Pfam" id="PF01168">
    <property type="entry name" value="Ala_racemase_N"/>
    <property type="match status" value="1"/>
</dbReference>
<dbReference type="Proteomes" id="UP000807785">
    <property type="component" value="Unassembled WGS sequence"/>
</dbReference>
<evidence type="ECO:0000256" key="2">
    <source>
        <dbReference type="HAMAP-Rule" id="MF_02087"/>
    </source>
</evidence>
<keyword evidence="1 2" id="KW-0663">Pyridoxal phosphate</keyword>
<evidence type="ECO:0000256" key="1">
    <source>
        <dbReference type="ARBA" id="ARBA00022898"/>
    </source>
</evidence>
<comment type="similarity">
    <text evidence="2 4">Belongs to the pyridoxal phosphate-binding protein YggS/PROSC family.</text>
</comment>
<comment type="caution">
    <text evidence="6">The sequence shown here is derived from an EMBL/GenBank/DDBJ whole genome shotgun (WGS) entry which is preliminary data.</text>
</comment>
<dbReference type="GO" id="GO:0030170">
    <property type="term" value="F:pyridoxal phosphate binding"/>
    <property type="evidence" value="ECO:0007669"/>
    <property type="project" value="UniProtKB-UniRule"/>
</dbReference>
<dbReference type="NCBIfam" id="TIGR00044">
    <property type="entry name" value="YggS family pyridoxal phosphate-dependent enzyme"/>
    <property type="match status" value="1"/>
</dbReference>
<accession>A0A9D7HJF3</accession>
<evidence type="ECO:0000313" key="7">
    <source>
        <dbReference type="Proteomes" id="UP000807785"/>
    </source>
</evidence>
<protein>
    <recommendedName>
        <fullName evidence="2">Pyridoxal phosphate homeostasis protein</fullName>
        <shortName evidence="2">PLP homeostasis protein</shortName>
    </recommendedName>
</protein>
<gene>
    <name evidence="6" type="ORF">IPH26_02590</name>
</gene>
<dbReference type="HAMAP" id="MF_02087">
    <property type="entry name" value="PLP_homeostasis"/>
    <property type="match status" value="1"/>
</dbReference>
<organism evidence="6 7">
    <name type="scientific">Candidatus Methylophosphatis roskildensis</name>
    <dbReference type="NCBI Taxonomy" id="2899263"/>
    <lineage>
        <taxon>Bacteria</taxon>
        <taxon>Pseudomonadati</taxon>
        <taxon>Pseudomonadota</taxon>
        <taxon>Betaproteobacteria</taxon>
        <taxon>Nitrosomonadales</taxon>
        <taxon>Sterolibacteriaceae</taxon>
        <taxon>Candidatus Methylophosphatis</taxon>
    </lineage>
</organism>
<dbReference type="SUPFAM" id="SSF51419">
    <property type="entry name" value="PLP-binding barrel"/>
    <property type="match status" value="1"/>
</dbReference>
<reference evidence="6" key="1">
    <citation type="submission" date="2020-10" db="EMBL/GenBank/DDBJ databases">
        <title>Connecting structure to function with the recovery of over 1000 high-quality activated sludge metagenome-assembled genomes encoding full-length rRNA genes using long-read sequencing.</title>
        <authorList>
            <person name="Singleton C.M."/>
            <person name="Petriglieri F."/>
            <person name="Kristensen J.M."/>
            <person name="Kirkegaard R.H."/>
            <person name="Michaelsen T.Y."/>
            <person name="Andersen M.H."/>
            <person name="Karst S.M."/>
            <person name="Dueholm M.S."/>
            <person name="Nielsen P.H."/>
            <person name="Albertsen M."/>
        </authorList>
    </citation>
    <scope>NUCLEOTIDE SEQUENCE</scope>
    <source>
        <strain evidence="6">Bjer_18-Q3-R1-45_BAT3C.347</strain>
    </source>
</reference>
<dbReference type="PIRSF" id="PIRSF004848">
    <property type="entry name" value="YBL036c_PLPDEIII"/>
    <property type="match status" value="1"/>
</dbReference>
<dbReference type="PANTHER" id="PTHR10146">
    <property type="entry name" value="PROLINE SYNTHETASE CO-TRANSCRIBED BACTERIAL HOMOLOG PROTEIN"/>
    <property type="match status" value="1"/>
</dbReference>
<feature type="domain" description="Alanine racemase N-terminal" evidence="5">
    <location>
        <begin position="28"/>
        <end position="226"/>
    </location>
</feature>
<feature type="modified residue" description="N6-(pyridoxal phosphate)lysine" evidence="2 3">
    <location>
        <position position="36"/>
    </location>
</feature>
<evidence type="ECO:0000256" key="3">
    <source>
        <dbReference type="PIRSR" id="PIRSR004848-1"/>
    </source>
</evidence>
<comment type="function">
    <text evidence="2">Pyridoxal 5'-phosphate (PLP)-binding protein, which is involved in PLP homeostasis.</text>
</comment>
<evidence type="ECO:0000313" key="6">
    <source>
        <dbReference type="EMBL" id="MBK6971887.1"/>
    </source>
</evidence>
<comment type="cofactor">
    <cofactor evidence="3">
        <name>pyridoxal 5'-phosphate</name>
        <dbReference type="ChEBI" id="CHEBI:597326"/>
    </cofactor>
</comment>
<dbReference type="InterPro" id="IPR011078">
    <property type="entry name" value="PyrdxlP_homeostasis"/>
</dbReference>
<proteinExistence type="inferred from homology"/>
<sequence>MTTIQARLQTVRQRIESACRQAHRAPGSVLLLAISKTFSAASIRDAYSAGQRSFGENYVQEGVEKITELADLDLDWHFTGPLQSNKSRQVAARFAWVHAIDRLKIAQRLSDARGSHLPELNVCIQVNLSGEPTKSGAAAREVGALARSVSVLPRLKLRGLTTIPEPCNDVARPRVRFAELRRLLETLNTEGLGLDTLSMGMSSDLEAAILEGATIVRVGTAIFGSRSAADRASQ</sequence>
<dbReference type="EMBL" id="JADJEV010000001">
    <property type="protein sequence ID" value="MBK6971887.1"/>
    <property type="molecule type" value="Genomic_DNA"/>
</dbReference>
<dbReference type="CDD" id="cd06824">
    <property type="entry name" value="PLPDE_III_Yggs_like"/>
    <property type="match status" value="1"/>
</dbReference>
<dbReference type="Gene3D" id="3.20.20.10">
    <property type="entry name" value="Alanine racemase"/>
    <property type="match status" value="1"/>
</dbReference>
<dbReference type="AlphaFoldDB" id="A0A9D7HJF3"/>
<evidence type="ECO:0000256" key="4">
    <source>
        <dbReference type="RuleBase" id="RU004514"/>
    </source>
</evidence>
<evidence type="ECO:0000259" key="5">
    <source>
        <dbReference type="Pfam" id="PF01168"/>
    </source>
</evidence>
<dbReference type="InterPro" id="IPR029066">
    <property type="entry name" value="PLP-binding_barrel"/>
</dbReference>